<keyword evidence="3" id="KW-0614">Plasmid</keyword>
<geneLocation type="plasmid" evidence="3 4">
    <name>pRX1</name>
</geneLocation>
<accession>A0ABZ0I0J0</accession>
<dbReference type="InterPro" id="IPR036629">
    <property type="entry name" value="YjbJ_sf"/>
</dbReference>
<dbReference type="RefSeq" id="WP_318655094.1">
    <property type="nucleotide sequence ID" value="NZ_CP136863.1"/>
</dbReference>
<evidence type="ECO:0000259" key="2">
    <source>
        <dbReference type="Pfam" id="PF05532"/>
    </source>
</evidence>
<name>A0ABZ0I0J0_9HYPH</name>
<dbReference type="PANTHER" id="PTHR34977:SF1">
    <property type="entry name" value="UPF0337 PROTEIN YJBJ"/>
    <property type="match status" value="1"/>
</dbReference>
<dbReference type="PIRSF" id="PIRSF039008">
    <property type="entry name" value="YjbJ"/>
    <property type="match status" value="1"/>
</dbReference>
<evidence type="ECO:0000256" key="1">
    <source>
        <dbReference type="ARBA" id="ARBA00009129"/>
    </source>
</evidence>
<protein>
    <submittedName>
        <fullName evidence="3">CsbD family protein</fullName>
    </submittedName>
</protein>
<evidence type="ECO:0000313" key="4">
    <source>
        <dbReference type="Proteomes" id="UP001626536"/>
    </source>
</evidence>
<sequence length="66" mass="7711">MNWDRIEGDWKQFVGKVKEKWAKLTDDDLAAIAGKRDQLEGKIQERYGHAKDVVKKDVDDWHASLK</sequence>
<keyword evidence="4" id="KW-1185">Reference proteome</keyword>
<dbReference type="Pfam" id="PF05532">
    <property type="entry name" value="CsbD"/>
    <property type="match status" value="1"/>
</dbReference>
<gene>
    <name evidence="3" type="ORF">RZS28_19645</name>
</gene>
<dbReference type="InterPro" id="IPR050423">
    <property type="entry name" value="UPF0337_stress_rsp"/>
</dbReference>
<dbReference type="InterPro" id="IPR026042">
    <property type="entry name" value="YjbJ"/>
</dbReference>
<dbReference type="Gene3D" id="1.10.1470.10">
    <property type="entry name" value="YjbJ"/>
    <property type="match status" value="1"/>
</dbReference>
<evidence type="ECO:0000313" key="3">
    <source>
        <dbReference type="EMBL" id="WOJ91666.1"/>
    </source>
</evidence>
<dbReference type="Proteomes" id="UP001626536">
    <property type="component" value="Plasmid pRX1"/>
</dbReference>
<dbReference type="SUPFAM" id="SSF69047">
    <property type="entry name" value="Hypothetical protein YjbJ"/>
    <property type="match status" value="1"/>
</dbReference>
<dbReference type="InterPro" id="IPR008462">
    <property type="entry name" value="CsbD"/>
</dbReference>
<feature type="domain" description="CsbD-like" evidence="2">
    <location>
        <begin position="4"/>
        <end position="56"/>
    </location>
</feature>
<proteinExistence type="inferred from homology"/>
<comment type="similarity">
    <text evidence="1">Belongs to the UPF0337 (CsbD) family.</text>
</comment>
<reference evidence="3 4" key="1">
    <citation type="submission" date="2023-10" db="EMBL/GenBank/DDBJ databases">
        <title>Novel methanotroph of the genus Methylocapsa from a subarctic wetland.</title>
        <authorList>
            <person name="Belova S.E."/>
            <person name="Oshkin I.Y."/>
            <person name="Miroshnikov K."/>
            <person name="Dedysh S.N."/>
        </authorList>
    </citation>
    <scope>NUCLEOTIDE SEQUENCE [LARGE SCALE GENOMIC DNA]</scope>
    <source>
        <strain evidence="3 4">RX1</strain>
        <plasmid evidence="3 4">pRX1</plasmid>
    </source>
</reference>
<dbReference type="EMBL" id="CP136863">
    <property type="protein sequence ID" value="WOJ91666.1"/>
    <property type="molecule type" value="Genomic_DNA"/>
</dbReference>
<organism evidence="3 4">
    <name type="scientific">Methylocapsa polymorpha</name>
    <dbReference type="NCBI Taxonomy" id="3080828"/>
    <lineage>
        <taxon>Bacteria</taxon>
        <taxon>Pseudomonadati</taxon>
        <taxon>Pseudomonadota</taxon>
        <taxon>Alphaproteobacteria</taxon>
        <taxon>Hyphomicrobiales</taxon>
        <taxon>Beijerinckiaceae</taxon>
        <taxon>Methylocapsa</taxon>
    </lineage>
</organism>
<dbReference type="PANTHER" id="PTHR34977">
    <property type="entry name" value="UPF0337 PROTEIN YJBJ"/>
    <property type="match status" value="1"/>
</dbReference>